<dbReference type="GeneID" id="81426325"/>
<evidence type="ECO:0000313" key="2">
    <source>
        <dbReference type="EMBL" id="KAJ5166243.1"/>
    </source>
</evidence>
<gene>
    <name evidence="2" type="ORF">N7482_005024</name>
</gene>
<keyword evidence="3" id="KW-1185">Reference proteome</keyword>
<dbReference type="Proteomes" id="UP001149163">
    <property type="component" value="Unassembled WGS sequence"/>
</dbReference>
<evidence type="ECO:0000256" key="1">
    <source>
        <dbReference type="SAM" id="MobiDB-lite"/>
    </source>
</evidence>
<reference evidence="2" key="2">
    <citation type="journal article" date="2023" name="IMA Fungus">
        <title>Comparative genomic study of the Penicillium genus elucidates a diverse pangenome and 15 lateral gene transfer events.</title>
        <authorList>
            <person name="Petersen C."/>
            <person name="Sorensen T."/>
            <person name="Nielsen M.R."/>
            <person name="Sondergaard T.E."/>
            <person name="Sorensen J.L."/>
            <person name="Fitzpatrick D.A."/>
            <person name="Frisvad J.C."/>
            <person name="Nielsen K.L."/>
        </authorList>
    </citation>
    <scope>NUCLEOTIDE SEQUENCE</scope>
    <source>
        <strain evidence="2">IBT 26290</strain>
    </source>
</reference>
<protein>
    <submittedName>
        <fullName evidence="2">Uncharacterized protein</fullName>
    </submittedName>
</protein>
<reference evidence="2" key="1">
    <citation type="submission" date="2022-11" db="EMBL/GenBank/DDBJ databases">
        <authorList>
            <person name="Petersen C."/>
        </authorList>
    </citation>
    <scope>NUCLEOTIDE SEQUENCE</scope>
    <source>
        <strain evidence="2">IBT 26290</strain>
    </source>
</reference>
<dbReference type="AlphaFoldDB" id="A0A9W9I408"/>
<organism evidence="2 3">
    <name type="scientific">Penicillium canariense</name>
    <dbReference type="NCBI Taxonomy" id="189055"/>
    <lineage>
        <taxon>Eukaryota</taxon>
        <taxon>Fungi</taxon>
        <taxon>Dikarya</taxon>
        <taxon>Ascomycota</taxon>
        <taxon>Pezizomycotina</taxon>
        <taxon>Eurotiomycetes</taxon>
        <taxon>Eurotiomycetidae</taxon>
        <taxon>Eurotiales</taxon>
        <taxon>Aspergillaceae</taxon>
        <taxon>Penicillium</taxon>
    </lineage>
</organism>
<comment type="caution">
    <text evidence="2">The sequence shown here is derived from an EMBL/GenBank/DDBJ whole genome shotgun (WGS) entry which is preliminary data.</text>
</comment>
<name>A0A9W9I408_9EURO</name>
<feature type="region of interest" description="Disordered" evidence="1">
    <location>
        <begin position="1"/>
        <end position="34"/>
    </location>
</feature>
<dbReference type="EMBL" id="JAPQKN010000003">
    <property type="protein sequence ID" value="KAJ5166243.1"/>
    <property type="molecule type" value="Genomic_DNA"/>
</dbReference>
<dbReference type="RefSeq" id="XP_056542704.1">
    <property type="nucleotide sequence ID" value="XM_056687149.1"/>
</dbReference>
<evidence type="ECO:0000313" key="3">
    <source>
        <dbReference type="Proteomes" id="UP001149163"/>
    </source>
</evidence>
<sequence>MRSSYDRTDEPSYGSYQLSGKPRSQKGNRPYQPDPYCYCQGEVISLPTRKDDSSEKSILGHSAGIKQTQEVLVTYERNLDEERSLEDRVEVFRAGRRS</sequence>
<feature type="compositionally biased region" description="Basic and acidic residues" evidence="1">
    <location>
        <begin position="1"/>
        <end position="10"/>
    </location>
</feature>
<proteinExistence type="predicted"/>
<accession>A0A9W9I408</accession>